<dbReference type="RefSeq" id="WP_011207644.1">
    <property type="nucleotide sequence ID" value="NZ_CAACYE020000001.1"/>
</dbReference>
<dbReference type="AlphaFoldDB" id="A0A0H5P7R8"/>
<keyword evidence="1" id="KW-0812">Transmembrane</keyword>
<dbReference type="OMA" id="REMAPMI"/>
<evidence type="ECO:0000256" key="1">
    <source>
        <dbReference type="SAM" id="Phobius"/>
    </source>
</evidence>
<proteinExistence type="predicted"/>
<feature type="transmembrane region" description="Helical" evidence="1">
    <location>
        <begin position="262"/>
        <end position="280"/>
    </location>
</feature>
<organism evidence="2 3">
    <name type="scientific">Nocardia farcinica</name>
    <dbReference type="NCBI Taxonomy" id="37329"/>
    <lineage>
        <taxon>Bacteria</taxon>
        <taxon>Bacillati</taxon>
        <taxon>Actinomycetota</taxon>
        <taxon>Actinomycetes</taxon>
        <taxon>Mycobacteriales</taxon>
        <taxon>Nocardiaceae</taxon>
        <taxon>Nocardia</taxon>
    </lineage>
</organism>
<feature type="transmembrane region" description="Helical" evidence="1">
    <location>
        <begin position="70"/>
        <end position="93"/>
    </location>
</feature>
<dbReference type="Proteomes" id="UP000057820">
    <property type="component" value="Chromosome 1"/>
</dbReference>
<feature type="transmembrane region" description="Helical" evidence="1">
    <location>
        <begin position="169"/>
        <end position="189"/>
    </location>
</feature>
<dbReference type="EMBL" id="LN868938">
    <property type="protein sequence ID" value="CRY78571.1"/>
    <property type="molecule type" value="Genomic_DNA"/>
</dbReference>
<dbReference type="KEGG" id="nfr:ERS450000_02996"/>
<dbReference type="GO" id="GO:0043190">
    <property type="term" value="C:ATP-binding cassette (ABC) transporter complex"/>
    <property type="evidence" value="ECO:0007669"/>
    <property type="project" value="InterPro"/>
</dbReference>
<dbReference type="Pfam" id="PF02405">
    <property type="entry name" value="MlaE"/>
    <property type="match status" value="1"/>
</dbReference>
<gene>
    <name evidence="2" type="primary">mlaE_5</name>
    <name evidence="2" type="ORF">ERS450000_02996</name>
</gene>
<dbReference type="InterPro" id="IPR030802">
    <property type="entry name" value="Permease_MalE"/>
</dbReference>
<accession>A0A0H5P7R8</accession>
<dbReference type="PANTHER" id="PTHR30188:SF13">
    <property type="entry name" value="CONSERVED HYPOTHETICAL INTEGRAL MEMBRANE PROTEIN YRBE3B"/>
    <property type="match status" value="1"/>
</dbReference>
<reference evidence="3" key="1">
    <citation type="submission" date="2015-03" db="EMBL/GenBank/DDBJ databases">
        <authorList>
            <consortium name="Pathogen Informatics"/>
        </authorList>
    </citation>
    <scope>NUCLEOTIDE SEQUENCE [LARGE SCALE GENOMIC DNA]</scope>
    <source>
        <strain evidence="3">NCTC11134</strain>
    </source>
</reference>
<sequence>MAVSSYVPKGLGPLVRYVRRGGLVLRGIESFGFVAVFVWQVLSAVPLTLSRYRAETMRAITNMTWGRGSIVVGGGTVPMMVVLGLVMGASVGVESFATLDMLGMGPVTGIVSAYATTRELAPIAAAVGFAAQAGCRITAEIGSMRISEEIDAIESLGLRSVPFVVTTRVIAGALAIVPTFLIALILAYAACRGLITLLHGQSAGVYDHYFFQFVSGFDVIAAVIKVAVFGTVVILVHSYYGFFAKGGPEGVGIASGRAVRTSFVAIIAIDMVLSIVLWGFNSAISFTG</sequence>
<dbReference type="GeneID" id="61131939"/>
<keyword evidence="1" id="KW-1133">Transmembrane helix</keyword>
<protein>
    <submittedName>
        <fullName evidence="2">Probable phospholipid ABC transporter permease protein mlaE</fullName>
    </submittedName>
</protein>
<feature type="transmembrane region" description="Helical" evidence="1">
    <location>
        <begin position="30"/>
        <end position="49"/>
    </location>
</feature>
<feature type="transmembrane region" description="Helical" evidence="1">
    <location>
        <begin position="209"/>
        <end position="242"/>
    </location>
</feature>
<dbReference type="GO" id="GO:0005548">
    <property type="term" value="F:phospholipid transporter activity"/>
    <property type="evidence" value="ECO:0007669"/>
    <property type="project" value="TreeGrafter"/>
</dbReference>
<keyword evidence="1" id="KW-0472">Membrane</keyword>
<evidence type="ECO:0000313" key="2">
    <source>
        <dbReference type="EMBL" id="CRY78571.1"/>
    </source>
</evidence>
<dbReference type="PANTHER" id="PTHR30188">
    <property type="entry name" value="ABC TRANSPORTER PERMEASE PROTEIN-RELATED"/>
    <property type="match status" value="1"/>
</dbReference>
<evidence type="ECO:0000313" key="3">
    <source>
        <dbReference type="Proteomes" id="UP000057820"/>
    </source>
</evidence>
<name>A0A0H5P7R8_NOCFR</name>